<sequence>MDEAATSNADSVEIEEIANSMAKDICINVQLTDENFHEKGNSFQIQKIHQLVRQIDKFAYEPFVVSIGPIHHSNVRLQFMERMKWWCLDYILTLNCNKSLRDYLLAIGDIEKHARACYSDEINLDRKTFQRMLLLDGCFILVYLNGIHGVARITKAAPESLFIPDANIPGTGCATDGVSSNSSLGDNAEKKHDTVLEIEQQMAKVDQRSVGYEESISSHENPVVQWYDAFALFDLFLLENQIPFLVVRKICEVLVGSDMGNILAEKVANYVEENLQYMTKAFGKYDRPKEFFHLLHLCHMQFRPRASLEEKNLMKPQFSENFVDKFFKLFNVKYATELDEQNSLNDLQFNFVHGGQVTRWHRATQYHEAGVLFRRKEFVGQITYSMLDISFHSGVLEIPLLTVDDRTGCLLRNMIAFEQTCPQFGNCVTAYVMFISQLISRPDDVTLLSQRGIIVHLLHSDKVVSTLFTQLIKGVVFDFTGNFYLRSICWKMEMYYQSRLNRWIAWLRHNHLSNPWLGLALLAGLLVLFCTIAQTVLTVLAYVGLP</sequence>
<dbReference type="EMBL" id="OZ075146">
    <property type="protein sequence ID" value="CAL5052900.1"/>
    <property type="molecule type" value="Genomic_DNA"/>
</dbReference>
<protein>
    <submittedName>
        <fullName evidence="2">Uncharacterized protein</fullName>
    </submittedName>
</protein>
<reference evidence="2 3" key="2">
    <citation type="submission" date="2024-10" db="EMBL/GenBank/DDBJ databases">
        <authorList>
            <person name="Ryan C."/>
        </authorList>
    </citation>
    <scope>NUCLEOTIDE SEQUENCE [LARGE SCALE GENOMIC DNA]</scope>
</reference>
<dbReference type="InterPro" id="IPR004158">
    <property type="entry name" value="DUF247_pln"/>
</dbReference>
<keyword evidence="1" id="KW-0472">Membrane</keyword>
<organism evidence="2 3">
    <name type="scientific">Urochloa decumbens</name>
    <dbReference type="NCBI Taxonomy" id="240449"/>
    <lineage>
        <taxon>Eukaryota</taxon>
        <taxon>Viridiplantae</taxon>
        <taxon>Streptophyta</taxon>
        <taxon>Embryophyta</taxon>
        <taxon>Tracheophyta</taxon>
        <taxon>Spermatophyta</taxon>
        <taxon>Magnoliopsida</taxon>
        <taxon>Liliopsida</taxon>
        <taxon>Poales</taxon>
        <taxon>Poaceae</taxon>
        <taxon>PACMAD clade</taxon>
        <taxon>Panicoideae</taxon>
        <taxon>Panicodae</taxon>
        <taxon>Paniceae</taxon>
        <taxon>Melinidinae</taxon>
        <taxon>Urochloa</taxon>
    </lineage>
</organism>
<keyword evidence="1" id="KW-0812">Transmembrane</keyword>
<evidence type="ECO:0000313" key="3">
    <source>
        <dbReference type="Proteomes" id="UP001497457"/>
    </source>
</evidence>
<dbReference type="PANTHER" id="PTHR31170">
    <property type="entry name" value="BNAC04G53230D PROTEIN"/>
    <property type="match status" value="1"/>
</dbReference>
<name>A0ABC9EAI5_9POAL</name>
<evidence type="ECO:0000313" key="2">
    <source>
        <dbReference type="EMBL" id="CAL5052900.1"/>
    </source>
</evidence>
<feature type="transmembrane region" description="Helical" evidence="1">
    <location>
        <begin position="516"/>
        <end position="545"/>
    </location>
</feature>
<reference evidence="3" key="1">
    <citation type="submission" date="2024-06" db="EMBL/GenBank/DDBJ databases">
        <authorList>
            <person name="Ryan C."/>
        </authorList>
    </citation>
    <scope>NUCLEOTIDE SEQUENCE [LARGE SCALE GENOMIC DNA]</scope>
</reference>
<keyword evidence="3" id="KW-1185">Reference proteome</keyword>
<dbReference type="PANTHER" id="PTHR31170:SF18">
    <property type="entry name" value="(WILD MALAYSIAN BANANA) HYPOTHETICAL PROTEIN"/>
    <property type="match status" value="1"/>
</dbReference>
<dbReference type="AlphaFoldDB" id="A0ABC9EAI5"/>
<dbReference type="Pfam" id="PF03140">
    <property type="entry name" value="DUF247"/>
    <property type="match status" value="1"/>
</dbReference>
<keyword evidence="1" id="KW-1133">Transmembrane helix</keyword>
<gene>
    <name evidence="2" type="ORF">URODEC1_LOCUS92953</name>
</gene>
<proteinExistence type="predicted"/>
<dbReference type="Proteomes" id="UP001497457">
    <property type="component" value="Chromosome 36b"/>
</dbReference>
<evidence type="ECO:0000256" key="1">
    <source>
        <dbReference type="SAM" id="Phobius"/>
    </source>
</evidence>
<accession>A0ABC9EAI5</accession>